<dbReference type="GO" id="GO:0005634">
    <property type="term" value="C:nucleus"/>
    <property type="evidence" value="ECO:0007669"/>
    <property type="project" value="TreeGrafter"/>
</dbReference>
<dbReference type="InterPro" id="IPR027640">
    <property type="entry name" value="Kinesin-like_fam"/>
</dbReference>
<protein>
    <recommendedName>
        <fullName evidence="6">Kinesin-like protein</fullName>
    </recommendedName>
</protein>
<dbReference type="InterPro" id="IPR027417">
    <property type="entry name" value="P-loop_NTPase"/>
</dbReference>
<feature type="compositionally biased region" description="Low complexity" evidence="8">
    <location>
        <begin position="486"/>
        <end position="501"/>
    </location>
</feature>
<dbReference type="GO" id="GO:0051256">
    <property type="term" value="P:mitotic spindle midzone assembly"/>
    <property type="evidence" value="ECO:0007669"/>
    <property type="project" value="TreeGrafter"/>
</dbReference>
<evidence type="ECO:0000256" key="7">
    <source>
        <dbReference type="SAM" id="Coils"/>
    </source>
</evidence>
<feature type="region of interest" description="Disordered" evidence="8">
    <location>
        <begin position="450"/>
        <end position="508"/>
    </location>
</feature>
<evidence type="ECO:0000256" key="1">
    <source>
        <dbReference type="ARBA" id="ARBA00004245"/>
    </source>
</evidence>
<evidence type="ECO:0000256" key="5">
    <source>
        <dbReference type="PROSITE-ProRule" id="PRU00283"/>
    </source>
</evidence>
<dbReference type="PANTHER" id="PTHR24115:SF600">
    <property type="entry name" value="KINESIN-LIKE PROTEIN KIF23"/>
    <property type="match status" value="1"/>
</dbReference>
<dbReference type="InterPro" id="IPR038105">
    <property type="entry name" value="Kif23_Arf-bd_sf"/>
</dbReference>
<proteinExistence type="evidence at transcript level"/>
<feature type="domain" description="Kinesin motor" evidence="9">
    <location>
        <begin position="25"/>
        <end position="428"/>
    </location>
</feature>
<dbReference type="SMART" id="SM00129">
    <property type="entry name" value="KISc"/>
    <property type="match status" value="1"/>
</dbReference>
<dbReference type="GO" id="GO:0005524">
    <property type="term" value="F:ATP binding"/>
    <property type="evidence" value="ECO:0007669"/>
    <property type="project" value="UniProtKB-UniRule"/>
</dbReference>
<dbReference type="EMBL" id="LR786213">
    <property type="protein sequence ID" value="CAB3259096.1"/>
    <property type="molecule type" value="mRNA"/>
</dbReference>
<gene>
    <name evidence="10" type="primary">Kif23</name>
</gene>
<keyword evidence="5 6" id="KW-0505">Motor protein</keyword>
<evidence type="ECO:0000256" key="2">
    <source>
        <dbReference type="ARBA" id="ARBA00022741"/>
    </source>
</evidence>
<feature type="region of interest" description="Disordered" evidence="8">
    <location>
        <begin position="1"/>
        <end position="25"/>
    </location>
</feature>
<feature type="binding site" evidence="5">
    <location>
        <begin position="103"/>
        <end position="110"/>
    </location>
    <ligand>
        <name>ATP</name>
        <dbReference type="ChEBI" id="CHEBI:30616"/>
    </ligand>
</feature>
<evidence type="ECO:0000256" key="3">
    <source>
        <dbReference type="ARBA" id="ARBA00022840"/>
    </source>
</evidence>
<dbReference type="InterPro" id="IPR032384">
    <property type="entry name" value="Kif23_Arf-bd"/>
</dbReference>
<evidence type="ECO:0000256" key="4">
    <source>
        <dbReference type="ARBA" id="ARBA00023212"/>
    </source>
</evidence>
<comment type="subcellular location">
    <subcellularLocation>
        <location evidence="1">Cytoplasm</location>
        <location evidence="1">Cytoskeleton</location>
    </subcellularLocation>
</comment>
<dbReference type="GO" id="GO:0005871">
    <property type="term" value="C:kinesin complex"/>
    <property type="evidence" value="ECO:0007669"/>
    <property type="project" value="TreeGrafter"/>
</dbReference>
<reference evidence="10" key="1">
    <citation type="submission" date="2020-04" db="EMBL/GenBank/DDBJ databases">
        <authorList>
            <person name="Neveu A P."/>
        </authorList>
    </citation>
    <scope>NUCLEOTIDE SEQUENCE</scope>
    <source>
        <tissue evidence="10">Whole embryo</tissue>
    </source>
</reference>
<feature type="compositionally biased region" description="Basic and acidic residues" evidence="8">
    <location>
        <begin position="450"/>
        <end position="459"/>
    </location>
</feature>
<feature type="region of interest" description="Disordered" evidence="8">
    <location>
        <begin position="692"/>
        <end position="805"/>
    </location>
</feature>
<comment type="similarity">
    <text evidence="5 6">Belongs to the TRAFAC class myosin-kinesin ATPase superfamily. Kinesin family.</text>
</comment>
<dbReference type="GO" id="GO:0005874">
    <property type="term" value="C:microtubule"/>
    <property type="evidence" value="ECO:0007669"/>
    <property type="project" value="UniProtKB-KW"/>
</dbReference>
<dbReference type="GO" id="GO:0008017">
    <property type="term" value="F:microtubule binding"/>
    <property type="evidence" value="ECO:0007669"/>
    <property type="project" value="InterPro"/>
</dbReference>
<feature type="coiled-coil region" evidence="7">
    <location>
        <begin position="580"/>
        <end position="614"/>
    </location>
</feature>
<dbReference type="PROSITE" id="PS00411">
    <property type="entry name" value="KINESIN_MOTOR_1"/>
    <property type="match status" value="1"/>
</dbReference>
<evidence type="ECO:0000256" key="6">
    <source>
        <dbReference type="RuleBase" id="RU000394"/>
    </source>
</evidence>
<keyword evidence="4" id="KW-0963">Cytoplasm</keyword>
<dbReference type="InterPro" id="IPR036961">
    <property type="entry name" value="Kinesin_motor_dom_sf"/>
</dbReference>
<dbReference type="Gene3D" id="2.60.40.4330">
    <property type="entry name" value="Kinesin-like protein Kif23, Arf6-interacting domain"/>
    <property type="match status" value="1"/>
</dbReference>
<feature type="compositionally biased region" description="Basic and acidic residues" evidence="8">
    <location>
        <begin position="692"/>
        <end position="708"/>
    </location>
</feature>
<accession>A0A6F9DGP4</accession>
<keyword evidence="6" id="KW-0493">Microtubule</keyword>
<feature type="region of interest" description="Disordered" evidence="8">
    <location>
        <begin position="885"/>
        <end position="917"/>
    </location>
</feature>
<dbReference type="Pfam" id="PF16540">
    <property type="entry name" value="MKLP1_Arf_bdg"/>
    <property type="match status" value="1"/>
</dbReference>
<feature type="compositionally biased region" description="Low complexity" evidence="8">
    <location>
        <begin position="774"/>
        <end position="788"/>
    </location>
</feature>
<dbReference type="GO" id="GO:0003777">
    <property type="term" value="F:microtubule motor activity"/>
    <property type="evidence" value="ECO:0007669"/>
    <property type="project" value="InterPro"/>
</dbReference>
<name>A0A6F9DGP4_9ASCI</name>
<dbReference type="InterPro" id="IPR001752">
    <property type="entry name" value="Kinesin_motor_dom"/>
</dbReference>
<dbReference type="Pfam" id="PF00225">
    <property type="entry name" value="Kinesin"/>
    <property type="match status" value="1"/>
</dbReference>
<keyword evidence="3 5" id="KW-0067">ATP-binding</keyword>
<dbReference type="Gene3D" id="3.40.850.10">
    <property type="entry name" value="Kinesin motor domain"/>
    <property type="match status" value="1"/>
</dbReference>
<keyword evidence="4" id="KW-0206">Cytoskeleton</keyword>
<dbReference type="PANTHER" id="PTHR24115">
    <property type="entry name" value="KINESIN-RELATED"/>
    <property type="match status" value="1"/>
</dbReference>
<organism evidence="10">
    <name type="scientific">Phallusia mammillata</name>
    <dbReference type="NCBI Taxonomy" id="59560"/>
    <lineage>
        <taxon>Eukaryota</taxon>
        <taxon>Metazoa</taxon>
        <taxon>Chordata</taxon>
        <taxon>Tunicata</taxon>
        <taxon>Ascidiacea</taxon>
        <taxon>Phlebobranchia</taxon>
        <taxon>Ascidiidae</taxon>
        <taxon>Phallusia</taxon>
    </lineage>
</organism>
<dbReference type="InterPro" id="IPR019821">
    <property type="entry name" value="Kinesin_motor_CS"/>
</dbReference>
<keyword evidence="7" id="KW-0175">Coiled coil</keyword>
<feature type="compositionally biased region" description="Basic residues" evidence="8">
    <location>
        <begin position="889"/>
        <end position="899"/>
    </location>
</feature>
<keyword evidence="2 5" id="KW-0547">Nucleotide-binding</keyword>
<feature type="compositionally biased region" description="Basic residues" evidence="8">
    <location>
        <begin position="475"/>
        <end position="484"/>
    </location>
</feature>
<dbReference type="GO" id="GO:0007018">
    <property type="term" value="P:microtubule-based movement"/>
    <property type="evidence" value="ECO:0007669"/>
    <property type="project" value="InterPro"/>
</dbReference>
<evidence type="ECO:0000259" key="9">
    <source>
        <dbReference type="PROSITE" id="PS50067"/>
    </source>
</evidence>
<evidence type="ECO:0000256" key="8">
    <source>
        <dbReference type="SAM" id="MobiDB-lite"/>
    </source>
</evidence>
<feature type="compositionally biased region" description="Polar residues" evidence="8">
    <location>
        <begin position="900"/>
        <end position="916"/>
    </location>
</feature>
<dbReference type="SUPFAM" id="SSF52540">
    <property type="entry name" value="P-loop containing nucleoside triphosphate hydrolases"/>
    <property type="match status" value="1"/>
</dbReference>
<evidence type="ECO:0000313" key="10">
    <source>
        <dbReference type="EMBL" id="CAB3259096.1"/>
    </source>
</evidence>
<dbReference type="PRINTS" id="PR00380">
    <property type="entry name" value="KINESINHEAVY"/>
</dbReference>
<dbReference type="GO" id="GO:0016887">
    <property type="term" value="F:ATP hydrolysis activity"/>
    <property type="evidence" value="ECO:0007669"/>
    <property type="project" value="TreeGrafter"/>
</dbReference>
<dbReference type="AlphaFoldDB" id="A0A6F9DGP4"/>
<dbReference type="PROSITE" id="PS50067">
    <property type="entry name" value="KINESIN_MOTOR_2"/>
    <property type="match status" value="1"/>
</dbReference>
<sequence>MRPQRTPMKPPRKPGQRHPNAPTDPVEVCARIRNLTNKNDESCIDVINDTTIRLTSSDNRVTECQFYKVFNQNVGQQHLFHYVAEHMVNDLVQGKSGLLFTYGVTSSGKTYTMTGTLEEPGFLPRCLDMLFNSVQGVQASKYVFVPDCMNTFCVQTEAEALLEKQERDILPQLSTPKTPSKSRSKIPDVRYELEHCQSENINPDCRYAVFVSYVEIYNDYIYDLLGEVQLDPFNRPRPPQSKRLREDKSKNMFVYGVTQVEVKSTEEAFAAFQQGQERRRIAHTQLNAESSRSHSIFNIRLVQAPLDPLGEDLLQEKSLICASQLSLVDLAGSERMARTGAGGERLREAGNINSSLMTLRRCLEQLRENQKNGTCEMVKYRNSKLTHLFKSYFEGHGRVKMVVCLNPNAQEYDENTHVVQFAEMAQQVEVARQEVFKIDRENVKRKALEAKTRAEEEKKRHLTAARQLSQEATSHRLHRGRFKHITSSSESDTTTVTPSTTDDGESDGWEGIDFNIGSSFPNLEVIDPMDCDTIPSIISFLQDRMDMMNSVKKSARSLGSMFRTNLTSNSQNDKDLQLRLKDCENELSTKSKDLAKMERQVKKLESKNQVLSRTTQVFEKDKKQLQDQLCEAEIQLKNSQLETKKVETKLRGTVANTKAQIEKQCEKRVRNVQTEMHQKMWVKDEQLRQLKHIFTDGREPRTGREGRPVTRRNLTPLPPATPTSSDSSRPRLGHKRRSRSAENLLKETKSLNKSRHISNSDNDLRQQKTKKKSSSTSVAPVEPAAPLAPKHRRSKSGANGQWLAHLPSTTVPTETIMQPCIKPNRVVNVPSPKDVAGANKYLLTHQREDKHGEIETQLVKGEVFRTRTGGQQVQFVDIETLKQRDPKTKKQISPKKRKSNTSVDELSSGEQSSWTDVETRCSYGITSAGSTKFAGKKKK</sequence>